<name>A0A2Z5ZKL6_9PROT</name>
<proteinExistence type="predicted"/>
<protein>
    <submittedName>
        <fullName evidence="1">Uncharacterized protein</fullName>
    </submittedName>
</protein>
<sequence length="50" mass="5916">MIHVKLIETVTVVWVSDHAFVILDFAQIVITKCYFKFKFNYFAGYYAHVV</sequence>
<reference evidence="1 2" key="1">
    <citation type="submission" date="2018-02" db="EMBL/GenBank/DDBJ databases">
        <title>Acetobacter orientalis genome.</title>
        <authorList>
            <person name="Nakashima N."/>
            <person name="Tamura T."/>
        </authorList>
    </citation>
    <scope>NUCLEOTIDE SEQUENCE [LARGE SCALE GENOMIC DNA]</scope>
    <source>
        <strain evidence="1 2">FAN1</strain>
    </source>
</reference>
<organism evidence="1 2">
    <name type="scientific">Acetobacter orientalis</name>
    <dbReference type="NCBI Taxonomy" id="146474"/>
    <lineage>
        <taxon>Bacteria</taxon>
        <taxon>Pseudomonadati</taxon>
        <taxon>Pseudomonadota</taxon>
        <taxon>Alphaproteobacteria</taxon>
        <taxon>Acetobacterales</taxon>
        <taxon>Acetobacteraceae</taxon>
        <taxon>Acetobacter</taxon>
    </lineage>
</organism>
<dbReference type="KEGG" id="aot:AcetOri_orf03978"/>
<accession>A0A2Z5ZKL6</accession>
<evidence type="ECO:0000313" key="2">
    <source>
        <dbReference type="Proteomes" id="UP000270034"/>
    </source>
</evidence>
<gene>
    <name evidence="1" type="ORF">AcetOrient_orf03978</name>
</gene>
<evidence type="ECO:0000313" key="1">
    <source>
        <dbReference type="EMBL" id="BBC80963.1"/>
    </source>
</evidence>
<dbReference type="AlphaFoldDB" id="A0A2Z5ZKL6"/>
<dbReference type="EMBL" id="AP018515">
    <property type="protein sequence ID" value="BBC80963.1"/>
    <property type="molecule type" value="Genomic_DNA"/>
</dbReference>
<dbReference type="Proteomes" id="UP000270034">
    <property type="component" value="Chromosome"/>
</dbReference>